<organism evidence="2 3">
    <name type="scientific">Allacma fusca</name>
    <dbReference type="NCBI Taxonomy" id="39272"/>
    <lineage>
        <taxon>Eukaryota</taxon>
        <taxon>Metazoa</taxon>
        <taxon>Ecdysozoa</taxon>
        <taxon>Arthropoda</taxon>
        <taxon>Hexapoda</taxon>
        <taxon>Collembola</taxon>
        <taxon>Symphypleona</taxon>
        <taxon>Sminthuridae</taxon>
        <taxon>Allacma</taxon>
    </lineage>
</organism>
<name>A0A8J2JW41_9HEXA</name>
<reference evidence="2" key="1">
    <citation type="submission" date="2021-06" db="EMBL/GenBank/DDBJ databases">
        <authorList>
            <person name="Hodson N. C."/>
            <person name="Mongue J. A."/>
            <person name="Jaron S. K."/>
        </authorList>
    </citation>
    <scope>NUCLEOTIDE SEQUENCE</scope>
</reference>
<dbReference type="AlphaFoldDB" id="A0A8J2JW41"/>
<feature type="region of interest" description="Disordered" evidence="1">
    <location>
        <begin position="65"/>
        <end position="92"/>
    </location>
</feature>
<dbReference type="Proteomes" id="UP000708208">
    <property type="component" value="Unassembled WGS sequence"/>
</dbReference>
<gene>
    <name evidence="2" type="ORF">AFUS01_LOCUS16721</name>
</gene>
<proteinExistence type="predicted"/>
<protein>
    <submittedName>
        <fullName evidence="2">Uncharacterized protein</fullName>
    </submittedName>
</protein>
<keyword evidence="3" id="KW-1185">Reference proteome</keyword>
<evidence type="ECO:0000256" key="1">
    <source>
        <dbReference type="SAM" id="MobiDB-lite"/>
    </source>
</evidence>
<dbReference type="EMBL" id="CAJVCH010155035">
    <property type="protein sequence ID" value="CAG7727905.1"/>
    <property type="molecule type" value="Genomic_DNA"/>
</dbReference>
<evidence type="ECO:0000313" key="2">
    <source>
        <dbReference type="EMBL" id="CAG7727905.1"/>
    </source>
</evidence>
<comment type="caution">
    <text evidence="2">The sequence shown here is derived from an EMBL/GenBank/DDBJ whole genome shotgun (WGS) entry which is preliminary data.</text>
</comment>
<evidence type="ECO:0000313" key="3">
    <source>
        <dbReference type="Proteomes" id="UP000708208"/>
    </source>
</evidence>
<accession>A0A8J2JW41</accession>
<sequence>MAGSESNAFCTHRGYSSIIRCPYEDSAKEITMLNGFVKIEIVLSSICTPSRLVFTDNDFTEELSCDVQTPDRSYNEDDNDNDGNDIPNHKEDINADFNISNYAYEDTPEDMNLNRSEFSIDVQFWDAPALPDRLQDNEPVGPSKAVGLTTSVSMLQVTL</sequence>